<gene>
    <name evidence="11" type="ORF">CEW83_06865</name>
</gene>
<dbReference type="PROSITE" id="PS50839">
    <property type="entry name" value="CHASE"/>
    <property type="match status" value="1"/>
</dbReference>
<feature type="domain" description="CHASE" evidence="8">
    <location>
        <begin position="251"/>
        <end position="473"/>
    </location>
</feature>
<dbReference type="InterPro" id="IPR035919">
    <property type="entry name" value="EAL_sf"/>
</dbReference>
<accession>A0A2U8GMW3</accession>
<dbReference type="Gene3D" id="3.30.70.270">
    <property type="match status" value="1"/>
</dbReference>
<dbReference type="SUPFAM" id="SSF141868">
    <property type="entry name" value="EAL domain-like"/>
    <property type="match status" value="1"/>
</dbReference>
<feature type="transmembrane region" description="Helical" evidence="7">
    <location>
        <begin position="154"/>
        <end position="176"/>
    </location>
</feature>
<dbReference type="SMART" id="SM01079">
    <property type="entry name" value="CHASE"/>
    <property type="match status" value="1"/>
</dbReference>
<evidence type="ECO:0000256" key="7">
    <source>
        <dbReference type="SAM" id="Phobius"/>
    </source>
</evidence>
<feature type="transmembrane region" description="Helical" evidence="7">
    <location>
        <begin position="42"/>
        <end position="66"/>
    </location>
</feature>
<proteinExistence type="predicted"/>
<dbReference type="RefSeq" id="WP_108948687.1">
    <property type="nucleotide sequence ID" value="NZ_CP022187.1"/>
</dbReference>
<evidence type="ECO:0000256" key="2">
    <source>
        <dbReference type="ARBA" id="ARBA00022475"/>
    </source>
</evidence>
<keyword evidence="5 7" id="KW-0472">Membrane</keyword>
<dbReference type="Pfam" id="PF00990">
    <property type="entry name" value="GGDEF"/>
    <property type="match status" value="1"/>
</dbReference>
<dbReference type="Gene3D" id="3.20.20.450">
    <property type="entry name" value="EAL domain"/>
    <property type="match status" value="1"/>
</dbReference>
<dbReference type="Pfam" id="PF05231">
    <property type="entry name" value="MASE1"/>
    <property type="match status" value="1"/>
</dbReference>
<keyword evidence="4 7" id="KW-1133">Transmembrane helix</keyword>
<dbReference type="InterPro" id="IPR035965">
    <property type="entry name" value="PAS-like_dom_sf"/>
</dbReference>
<evidence type="ECO:0000256" key="1">
    <source>
        <dbReference type="ARBA" id="ARBA00004651"/>
    </source>
</evidence>
<dbReference type="FunFam" id="3.20.20.450:FF:000001">
    <property type="entry name" value="Cyclic di-GMP phosphodiesterase yahA"/>
    <property type="match status" value="1"/>
</dbReference>
<dbReference type="SMART" id="SM00052">
    <property type="entry name" value="EAL"/>
    <property type="match status" value="1"/>
</dbReference>
<dbReference type="PANTHER" id="PTHR44757:SF2">
    <property type="entry name" value="BIOFILM ARCHITECTURE MAINTENANCE PROTEIN MBAA"/>
    <property type="match status" value="1"/>
</dbReference>
<dbReference type="Proteomes" id="UP000244930">
    <property type="component" value="Chromosome"/>
</dbReference>
<dbReference type="InterPro" id="IPR006189">
    <property type="entry name" value="CHASE_dom"/>
</dbReference>
<feature type="transmembrane region" description="Helical" evidence="7">
    <location>
        <begin position="188"/>
        <end position="205"/>
    </location>
</feature>
<comment type="subcellular location">
    <subcellularLocation>
        <location evidence="1">Cell membrane</location>
        <topology evidence="1">Multi-pass membrane protein</topology>
    </subcellularLocation>
</comment>
<evidence type="ECO:0000256" key="6">
    <source>
        <dbReference type="ARBA" id="ARBA00051114"/>
    </source>
</evidence>
<name>A0A2U8GMW3_9RHOO</name>
<protein>
    <submittedName>
        <fullName evidence="11">Diguanylate cyclase</fullName>
    </submittedName>
</protein>
<dbReference type="Gene3D" id="3.30.450.350">
    <property type="entry name" value="CHASE domain"/>
    <property type="match status" value="1"/>
</dbReference>
<dbReference type="GO" id="GO:0071732">
    <property type="term" value="P:cellular response to nitric oxide"/>
    <property type="evidence" value="ECO:0007669"/>
    <property type="project" value="UniProtKB-ARBA"/>
</dbReference>
<dbReference type="CDD" id="cd01948">
    <property type="entry name" value="EAL"/>
    <property type="match status" value="1"/>
</dbReference>
<dbReference type="InterPro" id="IPR042240">
    <property type="entry name" value="CHASE_sf"/>
</dbReference>
<comment type="catalytic activity">
    <reaction evidence="6">
        <text>3',3'-c-di-GMP + H2O = 5'-phosphoguanylyl(3'-&gt;5')guanosine + H(+)</text>
        <dbReference type="Rhea" id="RHEA:24902"/>
        <dbReference type="ChEBI" id="CHEBI:15377"/>
        <dbReference type="ChEBI" id="CHEBI:15378"/>
        <dbReference type="ChEBI" id="CHEBI:58754"/>
        <dbReference type="ChEBI" id="CHEBI:58805"/>
        <dbReference type="EC" id="3.1.4.52"/>
    </reaction>
    <physiologicalReaction direction="left-to-right" evidence="6">
        <dbReference type="Rhea" id="RHEA:24903"/>
    </physiologicalReaction>
</comment>
<evidence type="ECO:0000313" key="11">
    <source>
        <dbReference type="EMBL" id="AWI74979.1"/>
    </source>
</evidence>
<evidence type="ECO:0000256" key="4">
    <source>
        <dbReference type="ARBA" id="ARBA00022989"/>
    </source>
</evidence>
<dbReference type="Pfam" id="PF00563">
    <property type="entry name" value="EAL"/>
    <property type="match status" value="1"/>
</dbReference>
<dbReference type="GO" id="GO:0005886">
    <property type="term" value="C:plasma membrane"/>
    <property type="evidence" value="ECO:0007669"/>
    <property type="project" value="UniProtKB-SubCell"/>
</dbReference>
<dbReference type="FunFam" id="3.30.70.270:FF:000001">
    <property type="entry name" value="Diguanylate cyclase domain protein"/>
    <property type="match status" value="1"/>
</dbReference>
<feature type="domain" description="EAL" evidence="9">
    <location>
        <begin position="835"/>
        <end position="1089"/>
    </location>
</feature>
<dbReference type="InterPro" id="IPR052155">
    <property type="entry name" value="Biofilm_reg_signaling"/>
</dbReference>
<keyword evidence="3 7" id="KW-0812">Transmembrane</keyword>
<dbReference type="CDD" id="cd01949">
    <property type="entry name" value="GGDEF"/>
    <property type="match status" value="1"/>
</dbReference>
<dbReference type="Pfam" id="PF03924">
    <property type="entry name" value="CHASE"/>
    <property type="match status" value="1"/>
</dbReference>
<evidence type="ECO:0000259" key="9">
    <source>
        <dbReference type="PROSITE" id="PS50883"/>
    </source>
</evidence>
<dbReference type="InterPro" id="IPR029787">
    <property type="entry name" value="Nucleotide_cyclase"/>
</dbReference>
<dbReference type="InterPro" id="IPR000160">
    <property type="entry name" value="GGDEF_dom"/>
</dbReference>
<evidence type="ECO:0000259" key="8">
    <source>
        <dbReference type="PROSITE" id="PS50839"/>
    </source>
</evidence>
<dbReference type="EMBL" id="CP022187">
    <property type="protein sequence ID" value="AWI74979.1"/>
    <property type="molecule type" value="Genomic_DNA"/>
</dbReference>
<feature type="domain" description="GGDEF" evidence="10">
    <location>
        <begin position="693"/>
        <end position="826"/>
    </location>
</feature>
<reference evidence="11 12" key="1">
    <citation type="submission" date="2017-06" db="EMBL/GenBank/DDBJ databases">
        <title>Azoarcus.</title>
        <authorList>
            <person name="Woo J.-H."/>
            <person name="Kim H.-S."/>
        </authorList>
    </citation>
    <scope>NUCLEOTIDE SEQUENCE [LARGE SCALE GENOMIC DNA]</scope>
    <source>
        <strain evidence="11 12">TSPY31</strain>
    </source>
</reference>
<dbReference type="AlphaFoldDB" id="A0A2U8GMW3"/>
<feature type="transmembrane region" description="Helical" evidence="7">
    <location>
        <begin position="119"/>
        <end position="142"/>
    </location>
</feature>
<dbReference type="InterPro" id="IPR043128">
    <property type="entry name" value="Rev_trsase/Diguanyl_cyclase"/>
</dbReference>
<dbReference type="SUPFAM" id="SSF55785">
    <property type="entry name" value="PYP-like sensor domain (PAS domain)"/>
    <property type="match status" value="1"/>
</dbReference>
<dbReference type="Gene3D" id="3.30.450.20">
    <property type="entry name" value="PAS domain"/>
    <property type="match status" value="1"/>
</dbReference>
<sequence length="1092" mass="119910">MFAHPFRLAALAFAYTLAGWLALQLAVPPGYAAPFYPAAGIALTGLLIFGHRLWPAIFLGSLLVNLNAQMQSGGPESIGWTLALVPFGAVIQAVFGAWLAQRLIGFPNPLGSPRQILRFLGVVAPASSLISPSLAIPLLYASGTIGADDIAFSWWNWWIGDTMGVIIAAPVMFVLFGQPAEDWRSRRLGVIVPLGIAIALLAFAFHNVRNWEALRVQTQFNRDVEHVASGVRKRLEVQIDMMQSIERLMVVSEEVTRAEFHDFVTPWLKRYPGTQNFGWNPLVRHAERMRFEQSVRNTGQRDFRILGRDAEGRTFPALKAEEYFPITFVEPLAANLSALGLDPASLPTTARAIDASRRTGMPVASEAIRLVQEEQVQRGVVVYLAAFGKTTGPDQPRPLLGVVSGAFRMDDSMTTARELAKRTGIELCLIDADGSPDNRRLSGAAGCETDAWLHKGVRRALPILFAGRNWELRLSATPEYIAGMRSWAAWSTVAVGLLAIGMLGAFLLITTGNTRRIARLVDRRTEELKTASDSLRAQQDALAEAQRIARLGSWEVGSDGRTLQVSGELHQVLNCDAATLRTLTDLVACVEESDRERLQAAIARATETAGRVTLDCDLGASPGHVLQFQIESTPEADSRHHLRGTVQDVSAEREAEAHIQYLAHFDPLTGLPNRSAWMNQAQTALISAHRNGDLLGILFLDLDNFKTVNDSLGHPVGDRLLAAVARRLAGCLREEDILARLGGDEFVALLPRLPHSDDAAQVARKLIEVLAAPIHIDDHELSTSVSIGIALSPADGEDVDTLLKHADTAMYGAKAAGRNQYEFFVPDMNARAFERLMLENALRRGIERNELVLHYQPQIEARSGQVNGCEALVRWNHPDLGLVPPLQFIPVAEDSGLIGPLGEWVLREACRQQAQWQNSSMSELRMAINISALQFLKPDFVDTVKRALADTGANPQRIELEITESALMQPGTALTGRLLQLRDMGLTLALDDFGTGYSCLAYLKRLPIRRLKIDHSFVRDLPGDQEDAAVTSATLSLARDLGLEVVAEGVETVEQRDYLLARGCHSLQGFMYSRPLTIADFEAWTEARRQPA</sequence>
<dbReference type="SUPFAM" id="SSF55073">
    <property type="entry name" value="Nucleotide cyclase"/>
    <property type="match status" value="1"/>
</dbReference>
<dbReference type="PANTHER" id="PTHR44757">
    <property type="entry name" value="DIGUANYLATE CYCLASE DGCP"/>
    <property type="match status" value="1"/>
</dbReference>
<dbReference type="GO" id="GO:0071111">
    <property type="term" value="F:cyclic-guanylate-specific phosphodiesterase activity"/>
    <property type="evidence" value="ECO:0007669"/>
    <property type="project" value="UniProtKB-EC"/>
</dbReference>
<dbReference type="InterPro" id="IPR001633">
    <property type="entry name" value="EAL_dom"/>
</dbReference>
<dbReference type="InterPro" id="IPR007895">
    <property type="entry name" value="MASE1"/>
</dbReference>
<dbReference type="SMART" id="SM00267">
    <property type="entry name" value="GGDEF"/>
    <property type="match status" value="1"/>
</dbReference>
<keyword evidence="2" id="KW-1003">Cell membrane</keyword>
<dbReference type="PROSITE" id="PS50883">
    <property type="entry name" value="EAL"/>
    <property type="match status" value="1"/>
</dbReference>
<evidence type="ECO:0000256" key="3">
    <source>
        <dbReference type="ARBA" id="ARBA00022692"/>
    </source>
</evidence>
<organism evidence="11 12">
    <name type="scientific">Parazoarcus communis</name>
    <dbReference type="NCBI Taxonomy" id="41977"/>
    <lineage>
        <taxon>Bacteria</taxon>
        <taxon>Pseudomonadati</taxon>
        <taxon>Pseudomonadota</taxon>
        <taxon>Betaproteobacteria</taxon>
        <taxon>Rhodocyclales</taxon>
        <taxon>Zoogloeaceae</taxon>
        <taxon>Parazoarcus</taxon>
    </lineage>
</organism>
<evidence type="ECO:0000256" key="5">
    <source>
        <dbReference type="ARBA" id="ARBA00023136"/>
    </source>
</evidence>
<dbReference type="KEGG" id="acom:CEW83_06865"/>
<evidence type="ECO:0000259" key="10">
    <source>
        <dbReference type="PROSITE" id="PS50887"/>
    </source>
</evidence>
<dbReference type="NCBIfam" id="TIGR00254">
    <property type="entry name" value="GGDEF"/>
    <property type="match status" value="1"/>
</dbReference>
<keyword evidence="12" id="KW-1185">Reference proteome</keyword>
<feature type="transmembrane region" description="Helical" evidence="7">
    <location>
        <begin position="78"/>
        <end position="99"/>
    </location>
</feature>
<dbReference type="GO" id="GO:0007165">
    <property type="term" value="P:signal transduction"/>
    <property type="evidence" value="ECO:0007669"/>
    <property type="project" value="UniProtKB-ARBA"/>
</dbReference>
<feature type="transmembrane region" description="Helical" evidence="7">
    <location>
        <begin position="487"/>
        <end position="509"/>
    </location>
</feature>
<dbReference type="PROSITE" id="PS50887">
    <property type="entry name" value="GGDEF"/>
    <property type="match status" value="1"/>
</dbReference>
<evidence type="ECO:0000313" key="12">
    <source>
        <dbReference type="Proteomes" id="UP000244930"/>
    </source>
</evidence>